<protein>
    <submittedName>
        <fullName evidence="3">ATPase</fullName>
    </submittedName>
</protein>
<dbReference type="PANTHER" id="PTHR32182">
    <property type="entry name" value="DNA REPLICATION AND REPAIR PROTEIN RECF"/>
    <property type="match status" value="1"/>
</dbReference>
<dbReference type="KEGG" id="brz:CFK38_02480"/>
<organism evidence="3 4">
    <name type="scientific">Brachybacterium vulturis</name>
    <dbReference type="NCBI Taxonomy" id="2017484"/>
    <lineage>
        <taxon>Bacteria</taxon>
        <taxon>Bacillati</taxon>
        <taxon>Actinomycetota</taxon>
        <taxon>Actinomycetes</taxon>
        <taxon>Micrococcales</taxon>
        <taxon>Dermabacteraceae</taxon>
        <taxon>Brachybacterium</taxon>
    </lineage>
</organism>
<dbReference type="GO" id="GO:0009432">
    <property type="term" value="P:SOS response"/>
    <property type="evidence" value="ECO:0007669"/>
    <property type="project" value="UniProtKB-KW"/>
</dbReference>
<dbReference type="Proteomes" id="UP000218165">
    <property type="component" value="Chromosome"/>
</dbReference>
<dbReference type="AlphaFoldDB" id="A0A291GJ10"/>
<dbReference type="PANTHER" id="PTHR32182:SF22">
    <property type="entry name" value="ATP-DEPENDENT ENDONUCLEASE, OLD FAMILY-RELATED"/>
    <property type="match status" value="1"/>
</dbReference>
<dbReference type="GO" id="GO:0000731">
    <property type="term" value="P:DNA synthesis involved in DNA repair"/>
    <property type="evidence" value="ECO:0007669"/>
    <property type="project" value="TreeGrafter"/>
</dbReference>
<dbReference type="InterPro" id="IPR027417">
    <property type="entry name" value="P-loop_NTPase"/>
</dbReference>
<accession>A0A291GJ10</accession>
<dbReference type="SUPFAM" id="SSF52540">
    <property type="entry name" value="P-loop containing nucleoside triphosphate hydrolases"/>
    <property type="match status" value="1"/>
</dbReference>
<gene>
    <name evidence="3" type="ORF">CFK38_02480</name>
</gene>
<keyword evidence="1" id="KW-0227">DNA damage</keyword>
<dbReference type="EMBL" id="CP023563">
    <property type="protein sequence ID" value="ATG50513.1"/>
    <property type="molecule type" value="Genomic_DNA"/>
</dbReference>
<keyword evidence="1" id="KW-0742">SOS response</keyword>
<dbReference type="InterPro" id="IPR014555">
    <property type="entry name" value="RecF-like"/>
</dbReference>
<dbReference type="CDD" id="cd00267">
    <property type="entry name" value="ABC_ATPase"/>
    <property type="match status" value="1"/>
</dbReference>
<evidence type="ECO:0000313" key="3">
    <source>
        <dbReference type="EMBL" id="ATG50513.1"/>
    </source>
</evidence>
<name>A0A291GJ10_9MICO</name>
<reference evidence="4" key="1">
    <citation type="submission" date="2017-09" db="EMBL/GenBank/DDBJ databases">
        <title>Brachybacterium sp. VM2412.</title>
        <authorList>
            <person name="Tak E.J."/>
            <person name="Bae J.-W."/>
        </authorList>
    </citation>
    <scope>NUCLEOTIDE SEQUENCE [LARGE SCALE GENOMIC DNA]</scope>
    <source>
        <strain evidence="4">VM2412</strain>
    </source>
</reference>
<evidence type="ECO:0000313" key="4">
    <source>
        <dbReference type="Proteomes" id="UP000218165"/>
    </source>
</evidence>
<feature type="domain" description="ATPase AAA-type core" evidence="2">
    <location>
        <begin position="260"/>
        <end position="358"/>
    </location>
</feature>
<dbReference type="GO" id="GO:0016887">
    <property type="term" value="F:ATP hydrolysis activity"/>
    <property type="evidence" value="ECO:0007669"/>
    <property type="project" value="InterPro"/>
</dbReference>
<proteinExistence type="predicted"/>
<dbReference type="RefSeq" id="WP_096801653.1">
    <property type="nucleotide sequence ID" value="NZ_CP023563.1"/>
</dbReference>
<dbReference type="InterPro" id="IPR003959">
    <property type="entry name" value="ATPase_AAA_core"/>
</dbReference>
<dbReference type="GO" id="GO:0006302">
    <property type="term" value="P:double-strand break repair"/>
    <property type="evidence" value="ECO:0007669"/>
    <property type="project" value="TreeGrafter"/>
</dbReference>
<evidence type="ECO:0000259" key="2">
    <source>
        <dbReference type="Pfam" id="PF13304"/>
    </source>
</evidence>
<dbReference type="Gene3D" id="3.40.50.300">
    <property type="entry name" value="P-loop containing nucleotide triphosphate hydrolases"/>
    <property type="match status" value="2"/>
</dbReference>
<dbReference type="OrthoDB" id="104167at2"/>
<sequence length="424" mass="46234">MFTQLRLQDFKSFEDTTFALDAFTLLIGSNASGKSNVRDALRILHGVGRGYSVAEILGEKWAEGGVRVWTGVRGGARQAVRYGVEDHAFQITADFTIPSGAGSARPIPMSYRITFRVEENTPEVVGEALMERGKYVFETHPDGVGLGSGAAHRTIKARVRSRGGRPPEQAFLTDRPLLTQMLEPGAATESNRWAAQRAQQFLGAMRFLDLDPDAARRSSQRGITTLGDRGDNLSSVLADLSDSDSARNVLTSWIRALTPMDAVDLRFDDDLNGNTLAVLIEGNGHETPLVSASDGTVRFLAMVAAMLHESTPRVLFFEELENGIHPHRVDLLLDLIETSVRDSGAQVIATSHSPQLLEHGYHAEDARPILIARSADGISVARDVKSESSMTEVIDQDDLSDLMSDGWFEDMAALSAEPESEEGR</sequence>
<dbReference type="Pfam" id="PF13304">
    <property type="entry name" value="AAA_21"/>
    <property type="match status" value="1"/>
</dbReference>
<evidence type="ECO:0000256" key="1">
    <source>
        <dbReference type="ARBA" id="ARBA00023236"/>
    </source>
</evidence>
<dbReference type="GO" id="GO:0005524">
    <property type="term" value="F:ATP binding"/>
    <property type="evidence" value="ECO:0007669"/>
    <property type="project" value="InterPro"/>
</dbReference>
<keyword evidence="4" id="KW-1185">Reference proteome</keyword>
<dbReference type="PIRSF" id="PIRSF029347">
    <property type="entry name" value="RecF"/>
    <property type="match status" value="1"/>
</dbReference>